<feature type="compositionally biased region" description="Acidic residues" evidence="1">
    <location>
        <begin position="216"/>
        <end position="231"/>
    </location>
</feature>
<comment type="caution">
    <text evidence="2">The sequence shown here is derived from an EMBL/GenBank/DDBJ whole genome shotgun (WGS) entry which is preliminary data.</text>
</comment>
<feature type="compositionally biased region" description="Polar residues" evidence="1">
    <location>
        <begin position="257"/>
        <end position="272"/>
    </location>
</feature>
<feature type="compositionally biased region" description="Polar residues" evidence="1">
    <location>
        <begin position="134"/>
        <end position="167"/>
    </location>
</feature>
<reference evidence="2 3" key="1">
    <citation type="submission" date="2019-05" db="EMBL/GenBank/DDBJ databases">
        <title>Emergence of the Ug99 lineage of the wheat stem rust pathogen through somatic hybridization.</title>
        <authorList>
            <person name="Li F."/>
            <person name="Upadhyaya N.M."/>
            <person name="Sperschneider J."/>
            <person name="Matny O."/>
            <person name="Nguyen-Phuc H."/>
            <person name="Mago R."/>
            <person name="Raley C."/>
            <person name="Miller M.E."/>
            <person name="Silverstein K.A.T."/>
            <person name="Henningsen E."/>
            <person name="Hirsch C.D."/>
            <person name="Visser B."/>
            <person name="Pretorius Z.A."/>
            <person name="Steffenson B.J."/>
            <person name="Schwessinger B."/>
            <person name="Dodds P.N."/>
            <person name="Figueroa M."/>
        </authorList>
    </citation>
    <scope>NUCLEOTIDE SEQUENCE [LARGE SCALE GENOMIC DNA]</scope>
    <source>
        <strain evidence="2 3">Ug99</strain>
    </source>
</reference>
<feature type="compositionally biased region" description="Low complexity" evidence="1">
    <location>
        <begin position="411"/>
        <end position="423"/>
    </location>
</feature>
<proteinExistence type="predicted"/>
<feature type="region of interest" description="Disordered" evidence="1">
    <location>
        <begin position="133"/>
        <end position="167"/>
    </location>
</feature>
<evidence type="ECO:0000313" key="3">
    <source>
        <dbReference type="Proteomes" id="UP000325313"/>
    </source>
</evidence>
<evidence type="ECO:0000313" key="2">
    <source>
        <dbReference type="EMBL" id="KAA1086171.1"/>
    </source>
</evidence>
<accession>A0A5B0NAC8</accession>
<feature type="compositionally biased region" description="Low complexity" evidence="1">
    <location>
        <begin position="449"/>
        <end position="459"/>
    </location>
</feature>
<feature type="region of interest" description="Disordered" evidence="1">
    <location>
        <begin position="78"/>
        <end position="101"/>
    </location>
</feature>
<feature type="region of interest" description="Disordered" evidence="1">
    <location>
        <begin position="599"/>
        <end position="622"/>
    </location>
</feature>
<gene>
    <name evidence="2" type="primary">NTO1_1</name>
    <name evidence="2" type="ORF">PGTUg99_014902</name>
</gene>
<protein>
    <submittedName>
        <fullName evidence="2">NuA3 HAT complex component nto1</fullName>
    </submittedName>
</protein>
<name>A0A5B0NAC8_PUCGR</name>
<evidence type="ECO:0000256" key="1">
    <source>
        <dbReference type="SAM" id="MobiDB-lite"/>
    </source>
</evidence>
<feature type="region of interest" description="Disordered" evidence="1">
    <location>
        <begin position="181"/>
        <end position="326"/>
    </location>
</feature>
<feature type="compositionally biased region" description="Low complexity" evidence="1">
    <location>
        <begin position="392"/>
        <end position="403"/>
    </location>
</feature>
<feature type="compositionally biased region" description="Polar residues" evidence="1">
    <location>
        <begin position="601"/>
        <end position="621"/>
    </location>
</feature>
<feature type="compositionally biased region" description="Basic and acidic residues" evidence="1">
    <location>
        <begin position="424"/>
        <end position="436"/>
    </location>
</feature>
<sequence>MKYAHQVEFTMTSKHQASEVTSIPVYRLASSAQPVDQPIQPDLILQQLLDYAPRPWPRVVILVGRSARMATTGLYTLNDPVQQDHPNYGPPLDQANPITPSVPIHQLQDHQSSYDPYRDPTASLATHYIECSRDSSGSNTNNGQDSHLASNDSSPFGSNGNQLTPNVDANTNFQAIMTAIDDPSTQPNQPLASIEPDPSISNAKPANHANSHDPALDEDAPHEEDDDEGSDNDSSFINPPVLTGDTYQDGSIDPNHPLTTSNLHSWSHPQTSHHQEIEQKPEIPSSSEPLSTRKRKRTSDQNGSVKTPARRESGRPKQTPRVKSAEQVAREALIEQQNPHASKNELRSLKLRALHAIRIAERELNMPEAEKQRRLRLREYVRHKRAEERSLKGSGKTGTTGAEAELKPRSAKSGSRSSSQSAKIKQEVEPSDHQEEPQATNSHLPMAVSYPNQSQQLPSPSAPSPMNDLPDNQLAPNGHTSNSKRKAAPKKSEKPPKGKSAPRAKRSVASLEAEIKRRNPNASPTQLKSLKLRALHADRIAEREQNMSEKDKIRRQKLREYMRRRREEERVEKGQAPTELSSYIEAKVASDSTLRYRRSLDSSTSMNEESQVNPDDSSMSGLTAAPLVPEGMNADDRLAAFSMMELTNNYQHQFAQPHHVPVPSPNLHLHPLFQMPMGQPSIEVPSPYDSIHTGYPAMTEQWAHVPQPDPSSLPADEMAEKALHAALEEAIYMKPHDHNQIPLGEQQQQLHHHHPHYSPTEQSIEADRLARLEQERIQLAEDEILGIERARELAMIAAAAAEVEHAQQISGSTSSHRLR</sequence>
<dbReference type="AlphaFoldDB" id="A0A5B0NAC8"/>
<organism evidence="2 3">
    <name type="scientific">Puccinia graminis f. sp. tritici</name>
    <dbReference type="NCBI Taxonomy" id="56615"/>
    <lineage>
        <taxon>Eukaryota</taxon>
        <taxon>Fungi</taxon>
        <taxon>Dikarya</taxon>
        <taxon>Basidiomycota</taxon>
        <taxon>Pucciniomycotina</taxon>
        <taxon>Pucciniomycetes</taxon>
        <taxon>Pucciniales</taxon>
        <taxon>Pucciniaceae</taxon>
        <taxon>Puccinia</taxon>
    </lineage>
</organism>
<dbReference type="EMBL" id="VDEP01000413">
    <property type="protein sequence ID" value="KAA1086171.1"/>
    <property type="molecule type" value="Genomic_DNA"/>
</dbReference>
<dbReference type="Proteomes" id="UP000325313">
    <property type="component" value="Unassembled WGS sequence"/>
</dbReference>
<feature type="region of interest" description="Disordered" evidence="1">
    <location>
        <begin position="386"/>
        <end position="529"/>
    </location>
</feature>